<keyword evidence="3" id="KW-1185">Reference proteome</keyword>
<gene>
    <name evidence="2" type="ORF">V0U79_08980</name>
</gene>
<evidence type="ECO:0000313" key="3">
    <source>
        <dbReference type="Proteomes" id="UP001354971"/>
    </source>
</evidence>
<protein>
    <submittedName>
        <fullName evidence="2">DUF3631 domain-containing protein</fullName>
    </submittedName>
</protein>
<accession>A0ABU7LRG8</accession>
<evidence type="ECO:0000259" key="1">
    <source>
        <dbReference type="Pfam" id="PF12307"/>
    </source>
</evidence>
<dbReference type="Proteomes" id="UP001354971">
    <property type="component" value="Unassembled WGS sequence"/>
</dbReference>
<organism evidence="2 3">
    <name type="scientific">Hyphobacterium lacteum</name>
    <dbReference type="NCBI Taxonomy" id="3116575"/>
    <lineage>
        <taxon>Bacteria</taxon>
        <taxon>Pseudomonadati</taxon>
        <taxon>Pseudomonadota</taxon>
        <taxon>Alphaproteobacteria</taxon>
        <taxon>Maricaulales</taxon>
        <taxon>Maricaulaceae</taxon>
        <taxon>Hyphobacterium</taxon>
    </lineage>
</organism>
<feature type="domain" description="DUF3631" evidence="1">
    <location>
        <begin position="174"/>
        <end position="353"/>
    </location>
</feature>
<evidence type="ECO:0000313" key="2">
    <source>
        <dbReference type="EMBL" id="MEE2526498.1"/>
    </source>
</evidence>
<dbReference type="Pfam" id="PF12307">
    <property type="entry name" value="DUF3631"/>
    <property type="match status" value="1"/>
</dbReference>
<dbReference type="InterPro" id="IPR022081">
    <property type="entry name" value="DUF3631"/>
</dbReference>
<comment type="caution">
    <text evidence="2">The sequence shown here is derived from an EMBL/GenBank/DDBJ whole genome shotgun (WGS) entry which is preliminary data.</text>
</comment>
<dbReference type="EMBL" id="JAZDRP010000005">
    <property type="protein sequence ID" value="MEE2526498.1"/>
    <property type="molecule type" value="Genomic_DNA"/>
</dbReference>
<sequence length="358" mass="39873">MAATSPAQLLDEIVHFLKRFVSYPNDADAFAHALWIAHTHIMEAWDSTPRLAFLSPEPGSGKTRALEVTELLVPRPIESINVSPAYLFRKVGDPDGTPTILFDEIDTVFGPKARDNEELRGLLNAGHRRGATAGRCVVKGKEIETEELPAYCAVAMAGLGKLPDTILSRSIVVKMKRRALHETVEPFRRRIHSPDGHTLRDRLELWCESIGGTIMNPPPKMPIQITDRNADVWEPLIAVADAAGGRWPELARDAAVAHVAHIKEESPSLGVSLLADIKMSFRGDIRLPSRTLVARLNSMPEAPWAELDNKPLNQRRLAQLLKQYDISPKGIRVEGLTPRGYERSDFCDAWNRYLPPSR</sequence>
<proteinExistence type="predicted"/>
<reference evidence="2 3" key="1">
    <citation type="submission" date="2024-01" db="EMBL/GenBank/DDBJ databases">
        <title>Hyphobacterium bacterium isolated from marine sediment.</title>
        <authorList>
            <person name="Zhao S."/>
        </authorList>
    </citation>
    <scope>NUCLEOTIDE SEQUENCE [LARGE SCALE GENOMIC DNA]</scope>
    <source>
        <strain evidence="3">HN65</strain>
    </source>
</reference>
<name>A0ABU7LRG8_9PROT</name>
<dbReference type="RefSeq" id="WP_330199162.1">
    <property type="nucleotide sequence ID" value="NZ_JAZDRP010000005.1"/>
</dbReference>